<reference evidence="2 3" key="1">
    <citation type="submission" date="2014-09" db="EMBL/GenBank/DDBJ databases">
        <authorList>
            <person name="Magalhaes I.L.F."/>
            <person name="Oliveira U."/>
            <person name="Santos F.R."/>
            <person name="Vidigal T.H.D.A."/>
            <person name="Brescovit A.D."/>
            <person name="Santos A.J."/>
        </authorList>
    </citation>
    <scope>NUCLEOTIDE SEQUENCE [LARGE SCALE GENOMIC DNA]</scope>
</reference>
<dbReference type="EMBL" id="CCYA01000118">
    <property type="protein sequence ID" value="CEH12158.1"/>
    <property type="molecule type" value="Genomic_DNA"/>
</dbReference>
<proteinExistence type="predicted"/>
<evidence type="ECO:0000313" key="2">
    <source>
        <dbReference type="EMBL" id="CEH12158.1"/>
    </source>
</evidence>
<accession>A0A0P1BAB2</accession>
<dbReference type="Proteomes" id="UP000054845">
    <property type="component" value="Unassembled WGS sequence"/>
</dbReference>
<sequence length="351" mass="39252">MSDDVRIKLGKLDYELEIDPFVHMLAAPLRRCVLTSASLPVSLMVRLAICQPFSEQPAGNSVIREKNDQLTLRDIENNDRTERRRENKQKSARLSRIQFPGHTRGRESRGAWLTLDRNVFQSLSNRASASRIRAAIPADLQHQVETDLEERVLNEVHKTSASLDRESSNPLRECGPRSERPIRCIELNGLGRLSAAPSPGGENWTLAALLVFSSETRAAPTPHSMTVAPDAATAQPSDDISRDEQLPGARMDEVKSLVEELDKEAGVPIYEIDSLFVDESGKHQRIDEFLSLLRPSAERSSPNSAPASTNAEVQEEERLKGRPVVFEVHKHAYTRDLLIALARLAFYHGRE</sequence>
<evidence type="ECO:0000256" key="1">
    <source>
        <dbReference type="SAM" id="MobiDB-lite"/>
    </source>
</evidence>
<feature type="compositionally biased region" description="Low complexity" evidence="1">
    <location>
        <begin position="300"/>
        <end position="311"/>
    </location>
</feature>
<name>A0A0P1BAB2_9BASI</name>
<feature type="region of interest" description="Disordered" evidence="1">
    <location>
        <begin position="220"/>
        <end position="247"/>
    </location>
</feature>
<protein>
    <submittedName>
        <fullName evidence="2">Uncharacterized protein</fullName>
    </submittedName>
</protein>
<dbReference type="OrthoDB" id="3363286at2759"/>
<keyword evidence="3" id="KW-1185">Reference proteome</keyword>
<organism evidence="2 3">
    <name type="scientific">Ceraceosorus bombacis</name>
    <dbReference type="NCBI Taxonomy" id="401625"/>
    <lineage>
        <taxon>Eukaryota</taxon>
        <taxon>Fungi</taxon>
        <taxon>Dikarya</taxon>
        <taxon>Basidiomycota</taxon>
        <taxon>Ustilaginomycotina</taxon>
        <taxon>Exobasidiomycetes</taxon>
        <taxon>Ceraceosorales</taxon>
        <taxon>Ceraceosoraceae</taxon>
        <taxon>Ceraceosorus</taxon>
    </lineage>
</organism>
<dbReference type="AlphaFoldDB" id="A0A0P1BAB2"/>
<evidence type="ECO:0000313" key="3">
    <source>
        <dbReference type="Proteomes" id="UP000054845"/>
    </source>
</evidence>
<feature type="region of interest" description="Disordered" evidence="1">
    <location>
        <begin position="295"/>
        <end position="318"/>
    </location>
</feature>